<reference evidence="2" key="1">
    <citation type="submission" date="2009-01" db="EMBL/GenBank/DDBJ databases">
        <title>Complete sequence of Anaeromyxobacter dehalogenans 2CP-1.</title>
        <authorList>
            <consortium name="US DOE Joint Genome Institute"/>
            <person name="Lucas S."/>
            <person name="Copeland A."/>
            <person name="Lapidus A."/>
            <person name="Glavina del Rio T."/>
            <person name="Dalin E."/>
            <person name="Tice H."/>
            <person name="Bruce D."/>
            <person name="Goodwin L."/>
            <person name="Pitluck S."/>
            <person name="Saunders E."/>
            <person name="Brettin T."/>
            <person name="Detter J.C."/>
            <person name="Han C."/>
            <person name="Larimer F."/>
            <person name="Land M."/>
            <person name="Hauser L."/>
            <person name="Kyrpides N."/>
            <person name="Ovchinnikova G."/>
            <person name="Beliaev A.S."/>
            <person name="Richardson P."/>
        </authorList>
    </citation>
    <scope>NUCLEOTIDE SEQUENCE</scope>
    <source>
        <strain evidence="2">2CP-1</strain>
    </source>
</reference>
<keyword evidence="3" id="KW-1185">Reference proteome</keyword>
<gene>
    <name evidence="2" type="ordered locus">A2cp1_0368</name>
</gene>
<dbReference type="HOGENOM" id="CLU_066206_2_0_7"/>
<sequence>MKPHPWKPVLALVAAITLATPAAAKEGGDQYPVGVDGLAAGALPPPGTYLLSMVALVHGEVQDAAGHDAGVEANAQFGVLRLVHVTKLRVLGAQYAFGAILPYWHQSAKIRTPVGKLELDADGPGDITINPVYLNWHLPQNLHLLATVDLNLPTGRFRTDGGLSQGVGYYSVSPTVAATWYAPGGVEASGKLLYNLKRENPVTGVQSGDELELDFALAKRFGPFEAGVGGYYTVQTTDDELDGREVNDKAEGLALGIQAAYQAPFGTFIGMWHHDVTSDSRLQADRVFLKLMLPL</sequence>
<dbReference type="AlphaFoldDB" id="B8JA22"/>
<organism evidence="2 3">
    <name type="scientific">Anaeromyxobacter dehalogenans (strain ATCC BAA-258 / DSM 21875 / 2CP-1)</name>
    <dbReference type="NCBI Taxonomy" id="455488"/>
    <lineage>
        <taxon>Bacteria</taxon>
        <taxon>Pseudomonadati</taxon>
        <taxon>Myxococcota</taxon>
        <taxon>Myxococcia</taxon>
        <taxon>Myxococcales</taxon>
        <taxon>Cystobacterineae</taxon>
        <taxon>Anaeromyxobacteraceae</taxon>
        <taxon>Anaeromyxobacter</taxon>
    </lineage>
</organism>
<evidence type="ECO:0008006" key="4">
    <source>
        <dbReference type="Google" id="ProtNLM"/>
    </source>
</evidence>
<evidence type="ECO:0000256" key="1">
    <source>
        <dbReference type="SAM" id="SignalP"/>
    </source>
</evidence>
<dbReference type="InterPro" id="IPR025737">
    <property type="entry name" value="FApF"/>
</dbReference>
<accession>B8JA22</accession>
<evidence type="ECO:0000313" key="2">
    <source>
        <dbReference type="EMBL" id="ACL63725.1"/>
    </source>
</evidence>
<dbReference type="Pfam" id="PF13557">
    <property type="entry name" value="Phenol_MetA_deg"/>
    <property type="match status" value="1"/>
</dbReference>
<dbReference type="EMBL" id="CP001359">
    <property type="protein sequence ID" value="ACL63725.1"/>
    <property type="molecule type" value="Genomic_DNA"/>
</dbReference>
<protein>
    <recommendedName>
        <fullName evidence="4">Transporter</fullName>
    </recommendedName>
</protein>
<name>B8JA22_ANAD2</name>
<proteinExistence type="predicted"/>
<dbReference type="RefSeq" id="WP_012631779.1">
    <property type="nucleotide sequence ID" value="NC_011891.1"/>
</dbReference>
<feature type="chain" id="PRO_5002875250" description="Transporter" evidence="1">
    <location>
        <begin position="25"/>
        <end position="295"/>
    </location>
</feature>
<feature type="signal peptide" evidence="1">
    <location>
        <begin position="1"/>
        <end position="24"/>
    </location>
</feature>
<dbReference type="KEGG" id="acp:A2cp1_0368"/>
<evidence type="ECO:0000313" key="3">
    <source>
        <dbReference type="Proteomes" id="UP000007089"/>
    </source>
</evidence>
<keyword evidence="1" id="KW-0732">Signal</keyword>
<dbReference type="Proteomes" id="UP000007089">
    <property type="component" value="Chromosome"/>
</dbReference>